<evidence type="ECO:0000256" key="4">
    <source>
        <dbReference type="ARBA" id="ARBA00023242"/>
    </source>
</evidence>
<keyword evidence="4" id="KW-0539">Nucleus</keyword>
<gene>
    <name evidence="7" type="ORF">CKAN_02603000</name>
</gene>
<dbReference type="STRING" id="337451.A0A3S3R7T5"/>
<feature type="domain" description="NAC" evidence="6">
    <location>
        <begin position="10"/>
        <end position="204"/>
    </location>
</feature>
<evidence type="ECO:0000256" key="1">
    <source>
        <dbReference type="ARBA" id="ARBA00023015"/>
    </source>
</evidence>
<accession>A0A3S3R7T5</accession>
<name>A0A3S3R7T5_9MAGN</name>
<feature type="region of interest" description="Disordered" evidence="5">
    <location>
        <begin position="306"/>
        <end position="327"/>
    </location>
</feature>
<dbReference type="EMBL" id="QPKB01000012">
    <property type="protein sequence ID" value="RWR96632.1"/>
    <property type="molecule type" value="Genomic_DNA"/>
</dbReference>
<dbReference type="OrthoDB" id="730183at2759"/>
<evidence type="ECO:0000256" key="3">
    <source>
        <dbReference type="ARBA" id="ARBA00023163"/>
    </source>
</evidence>
<evidence type="ECO:0000256" key="2">
    <source>
        <dbReference type="ARBA" id="ARBA00023125"/>
    </source>
</evidence>
<comment type="caution">
    <text evidence="7">The sequence shown here is derived from an EMBL/GenBank/DDBJ whole genome shotgun (WGS) entry which is preliminary data.</text>
</comment>
<evidence type="ECO:0000259" key="6">
    <source>
        <dbReference type="PROSITE" id="PS51005"/>
    </source>
</evidence>
<organism evidence="7 8">
    <name type="scientific">Cinnamomum micranthum f. kanehirae</name>
    <dbReference type="NCBI Taxonomy" id="337451"/>
    <lineage>
        <taxon>Eukaryota</taxon>
        <taxon>Viridiplantae</taxon>
        <taxon>Streptophyta</taxon>
        <taxon>Embryophyta</taxon>
        <taxon>Tracheophyta</taxon>
        <taxon>Spermatophyta</taxon>
        <taxon>Magnoliopsida</taxon>
        <taxon>Magnoliidae</taxon>
        <taxon>Laurales</taxon>
        <taxon>Lauraceae</taxon>
        <taxon>Cinnamomum</taxon>
    </lineage>
</organism>
<proteinExistence type="predicted"/>
<dbReference type="Pfam" id="PF02365">
    <property type="entry name" value="NAM"/>
    <property type="match status" value="2"/>
</dbReference>
<dbReference type="GO" id="GO:0006355">
    <property type="term" value="P:regulation of DNA-templated transcription"/>
    <property type="evidence" value="ECO:0007669"/>
    <property type="project" value="InterPro"/>
</dbReference>
<dbReference type="InterPro" id="IPR003441">
    <property type="entry name" value="NAC-dom"/>
</dbReference>
<evidence type="ECO:0000313" key="8">
    <source>
        <dbReference type="Proteomes" id="UP000283530"/>
    </source>
</evidence>
<evidence type="ECO:0000313" key="7">
    <source>
        <dbReference type="EMBL" id="RWR96632.1"/>
    </source>
</evidence>
<dbReference type="SUPFAM" id="SSF101941">
    <property type="entry name" value="NAC domain"/>
    <property type="match status" value="2"/>
</dbReference>
<reference evidence="7 8" key="1">
    <citation type="journal article" date="2019" name="Nat. Plants">
        <title>Stout camphor tree genome fills gaps in understanding of flowering plant genome evolution.</title>
        <authorList>
            <person name="Chaw S.M."/>
            <person name="Liu Y.C."/>
            <person name="Wu Y.W."/>
            <person name="Wang H.Y."/>
            <person name="Lin C.I."/>
            <person name="Wu C.S."/>
            <person name="Ke H.M."/>
            <person name="Chang L.Y."/>
            <person name="Hsu C.Y."/>
            <person name="Yang H.T."/>
            <person name="Sudianto E."/>
            <person name="Hsu M.H."/>
            <person name="Wu K.P."/>
            <person name="Wang L.N."/>
            <person name="Leebens-Mack J.H."/>
            <person name="Tsai I.J."/>
        </authorList>
    </citation>
    <scope>NUCLEOTIDE SEQUENCE [LARGE SCALE GENOMIC DNA]</scope>
    <source>
        <strain evidence="8">cv. Chaw 1501</strain>
        <tissue evidence="7">Young leaves</tissue>
    </source>
</reference>
<sequence>MGLRNIEATLPPGFRFYPRDEELVCHYLYKRVANEMPSLDTMVEVDLHTCEPWQLPGDHFMGIPEISIWMEMPVKENSVTFRSDVLETFQTFLLLLLDSFEMGSDAAMLGANEWYFFSFRDRKYATGVRANRATKAGYWKATGKDRPVIDPTTEAIVGMRKTLVFYLERAPNGKKTGWVMHEFRLETPHTPPKEDWVLCRVFHKRKKEPSTQYRLDVEQETIGCSSANMGSCTHPIYQSMPYNKQMVSYSNEPHQEESNSPPNTMPNLAVLHYNFLEDTPMIGMNGRGGDEYGFLLDLGLDDENMGDGEPLDLGETILDNGREKGFP</sequence>
<dbReference type="AlphaFoldDB" id="A0A3S3R7T5"/>
<keyword evidence="8" id="KW-1185">Reference proteome</keyword>
<dbReference type="InterPro" id="IPR036093">
    <property type="entry name" value="NAC_dom_sf"/>
</dbReference>
<keyword evidence="2" id="KW-0238">DNA-binding</keyword>
<evidence type="ECO:0000256" key="5">
    <source>
        <dbReference type="SAM" id="MobiDB-lite"/>
    </source>
</evidence>
<dbReference type="Proteomes" id="UP000283530">
    <property type="component" value="Unassembled WGS sequence"/>
</dbReference>
<protein>
    <submittedName>
        <fullName evidence="7">NAC domain-containing protein 21/22-like protein</fullName>
    </submittedName>
</protein>
<dbReference type="PROSITE" id="PS51005">
    <property type="entry name" value="NAC"/>
    <property type="match status" value="1"/>
</dbReference>
<dbReference type="PANTHER" id="PTHR31744:SF4">
    <property type="entry name" value="NAC TRANSCRIPTION FACTOR"/>
    <property type="match status" value="1"/>
</dbReference>
<dbReference type="GO" id="GO:0003677">
    <property type="term" value="F:DNA binding"/>
    <property type="evidence" value="ECO:0007669"/>
    <property type="project" value="UniProtKB-KW"/>
</dbReference>
<dbReference type="Gene3D" id="2.170.150.80">
    <property type="entry name" value="NAC domain"/>
    <property type="match status" value="1"/>
</dbReference>
<dbReference type="PANTHER" id="PTHR31744">
    <property type="entry name" value="PROTEIN CUP-SHAPED COTYLEDON 2-RELATED"/>
    <property type="match status" value="1"/>
</dbReference>
<keyword evidence="3" id="KW-0804">Transcription</keyword>
<keyword evidence="1" id="KW-0805">Transcription regulation</keyword>